<evidence type="ECO:0000256" key="5">
    <source>
        <dbReference type="ARBA" id="ARBA00022747"/>
    </source>
</evidence>
<name>A0ABR7IDJ9_9FIRM</name>
<gene>
    <name evidence="7" type="ORF">H8Z76_13210</name>
</gene>
<keyword evidence="5" id="KW-0680">Restriction system</keyword>
<dbReference type="EMBL" id="JACOQH010000014">
    <property type="protein sequence ID" value="MBC5754942.1"/>
    <property type="molecule type" value="Genomic_DNA"/>
</dbReference>
<dbReference type="InterPro" id="IPR002052">
    <property type="entry name" value="DNA_methylase_N6_adenine_CS"/>
</dbReference>
<evidence type="ECO:0000313" key="8">
    <source>
        <dbReference type="Proteomes" id="UP000621540"/>
    </source>
</evidence>
<dbReference type="PROSITE" id="PS00092">
    <property type="entry name" value="N6_MTASE"/>
    <property type="match status" value="1"/>
</dbReference>
<evidence type="ECO:0000256" key="1">
    <source>
        <dbReference type="ARBA" id="ARBA00006594"/>
    </source>
</evidence>
<evidence type="ECO:0000256" key="4">
    <source>
        <dbReference type="ARBA" id="ARBA00022691"/>
    </source>
</evidence>
<dbReference type="SUPFAM" id="SSF53335">
    <property type="entry name" value="S-adenosyl-L-methionine-dependent methyltransferases"/>
    <property type="match status" value="1"/>
</dbReference>
<accession>A0ABR7IDJ9</accession>
<reference evidence="7 8" key="1">
    <citation type="submission" date="2020-08" db="EMBL/GenBank/DDBJ databases">
        <title>Genome public.</title>
        <authorList>
            <person name="Liu C."/>
            <person name="Sun Q."/>
        </authorList>
    </citation>
    <scope>NUCLEOTIDE SEQUENCE [LARGE SCALE GENOMIC DNA]</scope>
    <source>
        <strain evidence="7 8">BX0805</strain>
    </source>
</reference>
<comment type="similarity">
    <text evidence="1">Belongs to the N(4)/N(6)-methyltransferase family.</text>
</comment>
<proteinExistence type="inferred from homology"/>
<evidence type="ECO:0000259" key="6">
    <source>
        <dbReference type="Pfam" id="PF01555"/>
    </source>
</evidence>
<evidence type="ECO:0000256" key="3">
    <source>
        <dbReference type="ARBA" id="ARBA00022679"/>
    </source>
</evidence>
<dbReference type="Proteomes" id="UP000621540">
    <property type="component" value="Unassembled WGS sequence"/>
</dbReference>
<protein>
    <submittedName>
        <fullName evidence="7">Site-specific DNA-methyltransferase</fullName>
    </submittedName>
</protein>
<comment type="caution">
    <text evidence="7">The sequence shown here is derived from an EMBL/GenBank/DDBJ whole genome shotgun (WGS) entry which is preliminary data.</text>
</comment>
<feature type="domain" description="DNA methylase N-4/N-6" evidence="6">
    <location>
        <begin position="150"/>
        <end position="493"/>
    </location>
</feature>
<dbReference type="InterPro" id="IPR002941">
    <property type="entry name" value="DNA_methylase_N4/N6"/>
</dbReference>
<dbReference type="InterPro" id="IPR002295">
    <property type="entry name" value="N4/N6-MTase_EcoPI_Mod-like"/>
</dbReference>
<dbReference type="RefSeq" id="WP_186982809.1">
    <property type="nucleotide sequence ID" value="NZ_JACOQH010000014.1"/>
</dbReference>
<dbReference type="PRINTS" id="PR00506">
    <property type="entry name" value="D21N6MTFRASE"/>
</dbReference>
<dbReference type="Pfam" id="PF01555">
    <property type="entry name" value="N6_N4_Mtase"/>
    <property type="match status" value="1"/>
</dbReference>
<keyword evidence="4" id="KW-0949">S-adenosyl-L-methionine</keyword>
<dbReference type="InterPro" id="IPR029063">
    <property type="entry name" value="SAM-dependent_MTases_sf"/>
</dbReference>
<sequence length="695" mass="79200">MAAINDLISQITDESLKKKLEQEVNKLSKQKKFGLVFESHLPEVTPLYDMPIKRGCKVMLKDRSEDKNVYSVLSIENGNVVCGIKAEEETKTLSIDDVVRVAEFGESIYPYLKPIDDVCNSSEDDFWHTLIEADNYHALQLLEYLYAGKVDCIYIDPPYNTGAKDWKYNNDYVDGNDVYRHSKWLSFIERRLKLAKNLLNPSDSVLIITIDEKEYLHLGCLLEEMFPDARIQMITSCINPNGAARSKIFTRVDEYIFFVMIGDSEPALSSRNMLDKEVETKESVNWFSLTRTGSNSLRQHSENCFYPIYVNETTLKIEGAGTPPGRGNKRDDYAPEGCVAIWPMHGNGNEGVWQVGLDELYKRLEIGAIRVGKARGKYSITYLRQGQLKEIEDGKIAVVGRDDNGVMILKRVEDQMVQARTMWNQSSHDATTFGSKLLKQILKNDATFKYPKSLYAVKDTIGFFVKNKKDALIVDFFAGSGTTMHAVNLLNSEDDGQRRCIMVTNNEISGEEAKALESKGYKPGDIEWESLGIAKSVTWPRTVCCIKGVDIKNQPLNGKYLDSEVEMKKGFRSNCIFFKLGFLDKTAVALGMQFKELLPILWMKAGAQGRCPNICGDELPKMLILPQNKFAVLIDENNFAEFENFVKEHSEIQTVYIVTDYEVNYRSMVRSLNVKDTYQLYRDYLDNFRINHGRN</sequence>
<keyword evidence="8" id="KW-1185">Reference proteome</keyword>
<dbReference type="Gene3D" id="3.40.50.150">
    <property type="entry name" value="Vaccinia Virus protein VP39"/>
    <property type="match status" value="1"/>
</dbReference>
<keyword evidence="3" id="KW-0808">Transferase</keyword>
<keyword evidence="2" id="KW-0489">Methyltransferase</keyword>
<evidence type="ECO:0000313" key="7">
    <source>
        <dbReference type="EMBL" id="MBC5754942.1"/>
    </source>
</evidence>
<organism evidence="7 8">
    <name type="scientific">Roseburia yibonii</name>
    <dbReference type="NCBI Taxonomy" id="2763063"/>
    <lineage>
        <taxon>Bacteria</taxon>
        <taxon>Bacillati</taxon>
        <taxon>Bacillota</taxon>
        <taxon>Clostridia</taxon>
        <taxon>Lachnospirales</taxon>
        <taxon>Lachnospiraceae</taxon>
        <taxon>Roseburia</taxon>
    </lineage>
</organism>
<evidence type="ECO:0000256" key="2">
    <source>
        <dbReference type="ARBA" id="ARBA00022603"/>
    </source>
</evidence>